<proteinExistence type="inferred from homology"/>
<evidence type="ECO:0000313" key="9">
    <source>
        <dbReference type="Proteomes" id="UP001151699"/>
    </source>
</evidence>
<evidence type="ECO:0000256" key="3">
    <source>
        <dbReference type="ARBA" id="ARBA00022630"/>
    </source>
</evidence>
<dbReference type="Pfam" id="PF05199">
    <property type="entry name" value="GMC_oxred_C"/>
    <property type="match status" value="1"/>
</dbReference>
<dbReference type="InterPro" id="IPR000172">
    <property type="entry name" value="GMC_OxRdtase_N"/>
</dbReference>
<dbReference type="GO" id="GO:0016614">
    <property type="term" value="F:oxidoreductase activity, acting on CH-OH group of donors"/>
    <property type="evidence" value="ECO:0007669"/>
    <property type="project" value="InterPro"/>
</dbReference>
<feature type="domain" description="Glucose-methanol-choline oxidoreductase N-terminal" evidence="7">
    <location>
        <begin position="306"/>
        <end position="320"/>
    </location>
</feature>
<dbReference type="PANTHER" id="PTHR11552:SF147">
    <property type="entry name" value="CHOLINE DEHYDROGENASE, MITOCHONDRIAL"/>
    <property type="match status" value="1"/>
</dbReference>
<dbReference type="PROSITE" id="PS00624">
    <property type="entry name" value="GMC_OXRED_2"/>
    <property type="match status" value="1"/>
</dbReference>
<feature type="binding site" evidence="5">
    <location>
        <position position="270"/>
    </location>
    <ligand>
        <name>FAD</name>
        <dbReference type="ChEBI" id="CHEBI:57692"/>
    </ligand>
</feature>
<feature type="binding site" evidence="5">
    <location>
        <position position="564"/>
    </location>
    <ligand>
        <name>FAD</name>
        <dbReference type="ChEBI" id="CHEBI:57692"/>
    </ligand>
</feature>
<sequence length="598" mass="66570">MNFIEFLLTIPVLVNLYAEKYHEDDKTQTMKDLAHELNVPHRKEYDIIIVGGGTAGCVLAGRLSNEYKLGNVLLLEAGGSPPPAAVVPHFAEVVGLAPNINYFFNSVPMTNASLKYGGVVINHTGKMLGGSGSHNEMVHSRGSPKDFDNWAEIVGDESWTYANVLQYFKKSENFVGQQYGTENLEEFYGTDGPLTIDSNHSPMIPMWFEAGRELGFETGDPNGFQKEGFVTFNQAVNKGRRSSTYSEYVERWEKDPLNDGKLTVIRYANVSEILLDETNRAYGVAYTRHGIPQIAYASKEVILSAGAFQSPMLLMKSGIGPAEVLRDAGIPLKVPMEALGKDISEHASVTLPFVVNDTSPFIHVKSNETENILQNYHNGFGVLATRHEGAQCFIRSSKAEADWPDLWIASHPTLAIDDDPQIVRMYVVLGRPQSRGEYTMNTTAYSEGIRDDEQLALIDYKLLTHADDVDVMIEGIKFTFEIMENTNSFKKINATYSESPEEACDAFEYRSDAYWKCYIQQNTISWIHLVGTCRMGPDSDTSDDSVVDSRFRVRGVQNLRIVDGSIMPAITNANINAPIVMIAEKAAHEISKTWLSIH</sequence>
<feature type="signal peptide" evidence="6">
    <location>
        <begin position="1"/>
        <end position="18"/>
    </location>
</feature>
<reference evidence="8" key="1">
    <citation type="submission" date="2022-07" db="EMBL/GenBank/DDBJ databases">
        <authorList>
            <person name="Trinca V."/>
            <person name="Uliana J.V.C."/>
            <person name="Torres T.T."/>
            <person name="Ward R.J."/>
            <person name="Monesi N."/>
        </authorList>
    </citation>
    <scope>NUCLEOTIDE SEQUENCE</scope>
    <source>
        <strain evidence="8">HSMRA1968</strain>
        <tissue evidence="8">Whole embryos</tissue>
    </source>
</reference>
<feature type="chain" id="PRO_5040472640" evidence="6">
    <location>
        <begin position="19"/>
        <end position="598"/>
    </location>
</feature>
<feature type="binding site" evidence="5">
    <location>
        <begin position="135"/>
        <end position="138"/>
    </location>
    <ligand>
        <name>FAD</name>
        <dbReference type="ChEBI" id="CHEBI:57692"/>
    </ligand>
</feature>
<dbReference type="Proteomes" id="UP001151699">
    <property type="component" value="Chromosome A"/>
</dbReference>
<comment type="similarity">
    <text evidence="2">Belongs to the GMC oxidoreductase family.</text>
</comment>
<dbReference type="Pfam" id="PF00732">
    <property type="entry name" value="GMC_oxred_N"/>
    <property type="match status" value="1"/>
</dbReference>
<keyword evidence="3" id="KW-0285">Flavoprotein</keyword>
<dbReference type="InterPro" id="IPR007867">
    <property type="entry name" value="GMC_OxRtase_C"/>
</dbReference>
<dbReference type="EMBL" id="WJQU01000001">
    <property type="protein sequence ID" value="KAJ6649695.1"/>
    <property type="molecule type" value="Genomic_DNA"/>
</dbReference>
<dbReference type="OrthoDB" id="7776036at2759"/>
<evidence type="ECO:0000313" key="8">
    <source>
        <dbReference type="EMBL" id="KAJ6649695.1"/>
    </source>
</evidence>
<dbReference type="AlphaFoldDB" id="A0A9Q0NGB4"/>
<organism evidence="8 9">
    <name type="scientific">Pseudolycoriella hygida</name>
    <dbReference type="NCBI Taxonomy" id="35572"/>
    <lineage>
        <taxon>Eukaryota</taxon>
        <taxon>Metazoa</taxon>
        <taxon>Ecdysozoa</taxon>
        <taxon>Arthropoda</taxon>
        <taxon>Hexapoda</taxon>
        <taxon>Insecta</taxon>
        <taxon>Pterygota</taxon>
        <taxon>Neoptera</taxon>
        <taxon>Endopterygota</taxon>
        <taxon>Diptera</taxon>
        <taxon>Nematocera</taxon>
        <taxon>Sciaroidea</taxon>
        <taxon>Sciaridae</taxon>
        <taxon>Pseudolycoriella</taxon>
    </lineage>
</organism>
<comment type="caution">
    <text evidence="8">The sequence shown here is derived from an EMBL/GenBank/DDBJ whole genome shotgun (WGS) entry which is preliminary data.</text>
</comment>
<keyword evidence="4 5" id="KW-0274">FAD</keyword>
<name>A0A9Q0NGB4_9DIPT</name>
<dbReference type="PANTHER" id="PTHR11552">
    <property type="entry name" value="GLUCOSE-METHANOL-CHOLINE GMC OXIDOREDUCTASE"/>
    <property type="match status" value="1"/>
</dbReference>
<dbReference type="SUPFAM" id="SSF54373">
    <property type="entry name" value="FAD-linked reductases, C-terminal domain"/>
    <property type="match status" value="1"/>
</dbReference>
<dbReference type="SUPFAM" id="SSF51905">
    <property type="entry name" value="FAD/NAD(P)-binding domain"/>
    <property type="match status" value="1"/>
</dbReference>
<evidence type="ECO:0000256" key="2">
    <source>
        <dbReference type="ARBA" id="ARBA00010790"/>
    </source>
</evidence>
<dbReference type="Gene3D" id="3.50.50.60">
    <property type="entry name" value="FAD/NAD(P)-binding domain"/>
    <property type="match status" value="1"/>
</dbReference>
<dbReference type="PIRSF" id="PIRSF000137">
    <property type="entry name" value="Alcohol_oxidase"/>
    <property type="match status" value="1"/>
</dbReference>
<evidence type="ECO:0000256" key="6">
    <source>
        <dbReference type="SAM" id="SignalP"/>
    </source>
</evidence>
<keyword evidence="9" id="KW-1185">Reference proteome</keyword>
<evidence type="ECO:0000256" key="5">
    <source>
        <dbReference type="PIRSR" id="PIRSR000137-2"/>
    </source>
</evidence>
<protein>
    <submittedName>
        <fullName evidence="8">Ecdysone oxidase</fullName>
    </submittedName>
</protein>
<dbReference type="Gene3D" id="3.30.560.10">
    <property type="entry name" value="Glucose Oxidase, domain 3"/>
    <property type="match status" value="1"/>
</dbReference>
<evidence type="ECO:0000256" key="4">
    <source>
        <dbReference type="ARBA" id="ARBA00022827"/>
    </source>
</evidence>
<accession>A0A9Q0NGB4</accession>
<evidence type="ECO:0000259" key="7">
    <source>
        <dbReference type="PROSITE" id="PS00624"/>
    </source>
</evidence>
<comment type="cofactor">
    <cofactor evidence="1 5">
        <name>FAD</name>
        <dbReference type="ChEBI" id="CHEBI:57692"/>
    </cofactor>
</comment>
<dbReference type="InterPro" id="IPR036188">
    <property type="entry name" value="FAD/NAD-bd_sf"/>
</dbReference>
<dbReference type="InterPro" id="IPR012132">
    <property type="entry name" value="GMC_OxRdtase"/>
</dbReference>
<gene>
    <name evidence="8" type="primary">EO_0</name>
    <name evidence="8" type="ORF">Bhyg_04934</name>
</gene>
<dbReference type="GO" id="GO:0050660">
    <property type="term" value="F:flavin adenine dinucleotide binding"/>
    <property type="evidence" value="ECO:0007669"/>
    <property type="project" value="InterPro"/>
</dbReference>
<keyword evidence="6" id="KW-0732">Signal</keyword>
<evidence type="ECO:0000256" key="1">
    <source>
        <dbReference type="ARBA" id="ARBA00001974"/>
    </source>
</evidence>